<dbReference type="GeneID" id="19412410"/>
<evidence type="ECO:0000313" key="4">
    <source>
        <dbReference type="Proteomes" id="UP000054317"/>
    </source>
</evidence>
<keyword evidence="1" id="KW-0175">Coiled coil</keyword>
<accession>R7S8H1</accession>
<dbReference type="Proteomes" id="UP000054317">
    <property type="component" value="Unassembled WGS sequence"/>
</dbReference>
<feature type="compositionally biased region" description="Polar residues" evidence="2">
    <location>
        <begin position="231"/>
        <end position="241"/>
    </location>
</feature>
<name>R7S8H1_TRAVS</name>
<keyword evidence="4" id="KW-1185">Reference proteome</keyword>
<dbReference type="RefSeq" id="XP_008044991.1">
    <property type="nucleotide sequence ID" value="XM_008046800.1"/>
</dbReference>
<organism evidence="3 4">
    <name type="scientific">Trametes versicolor (strain FP-101664)</name>
    <name type="common">White-rot fungus</name>
    <name type="synonym">Coriolus versicolor</name>
    <dbReference type="NCBI Taxonomy" id="717944"/>
    <lineage>
        <taxon>Eukaryota</taxon>
        <taxon>Fungi</taxon>
        <taxon>Dikarya</taxon>
        <taxon>Basidiomycota</taxon>
        <taxon>Agaricomycotina</taxon>
        <taxon>Agaricomycetes</taxon>
        <taxon>Polyporales</taxon>
        <taxon>Polyporaceae</taxon>
        <taxon>Trametes</taxon>
    </lineage>
</organism>
<evidence type="ECO:0000256" key="1">
    <source>
        <dbReference type="SAM" id="Coils"/>
    </source>
</evidence>
<protein>
    <submittedName>
        <fullName evidence="3">Uncharacterized protein</fullName>
    </submittedName>
</protein>
<dbReference type="KEGG" id="tvs:TRAVEDRAFT_24695"/>
<gene>
    <name evidence="3" type="ORF">TRAVEDRAFT_24695</name>
</gene>
<dbReference type="AlphaFoldDB" id="R7S8H1"/>
<evidence type="ECO:0000256" key="2">
    <source>
        <dbReference type="SAM" id="MobiDB-lite"/>
    </source>
</evidence>
<proteinExistence type="predicted"/>
<sequence>MPQLSVQLWEPLHLALCAECKRLGQADTLAILQCADRVGLIALPLCRTRESGNARRGRFITTNVASCGKRFHFPYRAVVLTQDALTEALQFVSPAPIEVFLLRHDSKLPPKPRGTFSHFGVCLWPEWYDNDALASFHIAPRSIKVLATFGVTPSPLHMQRVEDEVILTTTIQVACASNAEYRRQEGGVVQTIRVQLVLTRINGTMKDTMARFTITNDVHAPSPDPAPPISRHTSSPRYTPIDENTSLLLHSEDSSTSEVSSSRNPTDTIASADFLVPSSLGWESASCETRLLRVALELPVEGNVLRHHKDLWLSIELSEPHRRTWANDESSHNHVLSAHNVIDNEATPASDSCSLAHAEARASATAPFSQSELSTASISSERAVFATPPSTAAAHAFTPAALLETAFPAEADYMQPPSGSVCVVPIGDGAITHGALALPWTEAKQTFDAPPFNPGIVTWELGAYGSSASCGTAPDSEVAMELDSAEDTRRHDVPAAGYPNGHAPNKFGGGGTEMQRALTAVGFLPSAPNLSLSGTSRNSHDYNISAFRYENDALRAQIARLSAQNSVLSSQMQDVTLKMSTLFARLDALPHS</sequence>
<feature type="coiled-coil region" evidence="1">
    <location>
        <begin position="544"/>
        <end position="571"/>
    </location>
</feature>
<dbReference type="EMBL" id="JH711797">
    <property type="protein sequence ID" value="EIW51957.1"/>
    <property type="molecule type" value="Genomic_DNA"/>
</dbReference>
<feature type="region of interest" description="Disordered" evidence="2">
    <location>
        <begin position="216"/>
        <end position="241"/>
    </location>
</feature>
<evidence type="ECO:0000313" key="3">
    <source>
        <dbReference type="EMBL" id="EIW51957.1"/>
    </source>
</evidence>
<reference evidence="4" key="1">
    <citation type="journal article" date="2012" name="Science">
        <title>The Paleozoic origin of enzymatic lignin decomposition reconstructed from 31 fungal genomes.</title>
        <authorList>
            <person name="Floudas D."/>
            <person name="Binder M."/>
            <person name="Riley R."/>
            <person name="Barry K."/>
            <person name="Blanchette R.A."/>
            <person name="Henrissat B."/>
            <person name="Martinez A.T."/>
            <person name="Otillar R."/>
            <person name="Spatafora J.W."/>
            <person name="Yadav J.S."/>
            <person name="Aerts A."/>
            <person name="Benoit I."/>
            <person name="Boyd A."/>
            <person name="Carlson A."/>
            <person name="Copeland A."/>
            <person name="Coutinho P.M."/>
            <person name="de Vries R.P."/>
            <person name="Ferreira P."/>
            <person name="Findley K."/>
            <person name="Foster B."/>
            <person name="Gaskell J."/>
            <person name="Glotzer D."/>
            <person name="Gorecki P."/>
            <person name="Heitman J."/>
            <person name="Hesse C."/>
            <person name="Hori C."/>
            <person name="Igarashi K."/>
            <person name="Jurgens J.A."/>
            <person name="Kallen N."/>
            <person name="Kersten P."/>
            <person name="Kohler A."/>
            <person name="Kuees U."/>
            <person name="Kumar T.K.A."/>
            <person name="Kuo A."/>
            <person name="LaButti K."/>
            <person name="Larrondo L.F."/>
            <person name="Lindquist E."/>
            <person name="Ling A."/>
            <person name="Lombard V."/>
            <person name="Lucas S."/>
            <person name="Lundell T."/>
            <person name="Martin R."/>
            <person name="McLaughlin D.J."/>
            <person name="Morgenstern I."/>
            <person name="Morin E."/>
            <person name="Murat C."/>
            <person name="Nagy L.G."/>
            <person name="Nolan M."/>
            <person name="Ohm R.A."/>
            <person name="Patyshakuliyeva A."/>
            <person name="Rokas A."/>
            <person name="Ruiz-Duenas F.J."/>
            <person name="Sabat G."/>
            <person name="Salamov A."/>
            <person name="Samejima M."/>
            <person name="Schmutz J."/>
            <person name="Slot J.C."/>
            <person name="St John F."/>
            <person name="Stenlid J."/>
            <person name="Sun H."/>
            <person name="Sun S."/>
            <person name="Syed K."/>
            <person name="Tsang A."/>
            <person name="Wiebenga A."/>
            <person name="Young D."/>
            <person name="Pisabarro A."/>
            <person name="Eastwood D.C."/>
            <person name="Martin F."/>
            <person name="Cullen D."/>
            <person name="Grigoriev I.V."/>
            <person name="Hibbett D.S."/>
        </authorList>
    </citation>
    <scope>NUCLEOTIDE SEQUENCE [LARGE SCALE GENOMIC DNA]</scope>
    <source>
        <strain evidence="4">FP-101664</strain>
    </source>
</reference>